<dbReference type="STRING" id="133383.A0A1R0H547"/>
<feature type="transmembrane region" description="Helical" evidence="9">
    <location>
        <begin position="508"/>
        <end position="530"/>
    </location>
</feature>
<evidence type="ECO:0000256" key="7">
    <source>
        <dbReference type="ARBA" id="ARBA00023136"/>
    </source>
</evidence>
<feature type="region of interest" description="Disordered" evidence="8">
    <location>
        <begin position="676"/>
        <end position="821"/>
    </location>
</feature>
<feature type="transmembrane region" description="Helical" evidence="9">
    <location>
        <begin position="615"/>
        <end position="635"/>
    </location>
</feature>
<evidence type="ECO:0000256" key="9">
    <source>
        <dbReference type="SAM" id="Phobius"/>
    </source>
</evidence>
<comment type="caution">
    <text evidence="11">The sequence shown here is derived from an EMBL/GenBank/DDBJ whole genome shotgun (WGS) entry which is preliminary data.</text>
</comment>
<dbReference type="GO" id="GO:0012505">
    <property type="term" value="C:endomembrane system"/>
    <property type="evidence" value="ECO:0007669"/>
    <property type="project" value="UniProtKB-SubCell"/>
</dbReference>
<protein>
    <submittedName>
        <fullName evidence="11">Putative cation exchanger</fullName>
    </submittedName>
</protein>
<feature type="compositionally biased region" description="Basic and acidic residues" evidence="8">
    <location>
        <begin position="1"/>
        <end position="14"/>
    </location>
</feature>
<evidence type="ECO:0000313" key="12">
    <source>
        <dbReference type="Proteomes" id="UP000187455"/>
    </source>
</evidence>
<comment type="subcellular location">
    <subcellularLocation>
        <location evidence="1">Endomembrane system</location>
        <topology evidence="1">Multi-pass membrane protein</topology>
    </subcellularLocation>
</comment>
<feature type="transmembrane region" description="Helical" evidence="9">
    <location>
        <begin position="445"/>
        <end position="462"/>
    </location>
</feature>
<dbReference type="GO" id="GO:0015369">
    <property type="term" value="F:calcium:proton antiporter activity"/>
    <property type="evidence" value="ECO:0007669"/>
    <property type="project" value="TreeGrafter"/>
</dbReference>
<feature type="region of interest" description="Disordered" evidence="8">
    <location>
        <begin position="1"/>
        <end position="92"/>
    </location>
</feature>
<feature type="transmembrane region" description="Helical" evidence="9">
    <location>
        <begin position="474"/>
        <end position="496"/>
    </location>
</feature>
<name>A0A1R0H547_9FUNG</name>
<feature type="domain" description="Sodium/calcium exchanger membrane region" evidence="10">
    <location>
        <begin position="874"/>
        <end position="968"/>
    </location>
</feature>
<proteinExistence type="inferred from homology"/>
<evidence type="ECO:0000256" key="3">
    <source>
        <dbReference type="ARBA" id="ARBA00022448"/>
    </source>
</evidence>
<feature type="transmembrane region" description="Helical" evidence="9">
    <location>
        <begin position="282"/>
        <end position="303"/>
    </location>
</feature>
<dbReference type="InterPro" id="IPR044880">
    <property type="entry name" value="NCX_ion-bd_dom_sf"/>
</dbReference>
<feature type="transmembrane region" description="Helical" evidence="9">
    <location>
        <begin position="943"/>
        <end position="965"/>
    </location>
</feature>
<feature type="region of interest" description="Disordered" evidence="8">
    <location>
        <begin position="842"/>
        <end position="864"/>
    </location>
</feature>
<evidence type="ECO:0000256" key="2">
    <source>
        <dbReference type="ARBA" id="ARBA00008170"/>
    </source>
</evidence>
<accession>A0A1R0H547</accession>
<keyword evidence="5 9" id="KW-1133">Transmembrane helix</keyword>
<feature type="compositionally biased region" description="Basic and acidic residues" evidence="8">
    <location>
        <begin position="707"/>
        <end position="716"/>
    </location>
</feature>
<dbReference type="InterPro" id="IPR004837">
    <property type="entry name" value="NaCa_Exmemb"/>
</dbReference>
<feature type="transmembrane region" description="Helical" evidence="9">
    <location>
        <begin position="909"/>
        <end position="931"/>
    </location>
</feature>
<dbReference type="GO" id="GO:0006874">
    <property type="term" value="P:intracellular calcium ion homeostasis"/>
    <property type="evidence" value="ECO:0007669"/>
    <property type="project" value="TreeGrafter"/>
</dbReference>
<keyword evidence="12" id="KW-1185">Reference proteome</keyword>
<feature type="compositionally biased region" description="Polar residues" evidence="8">
    <location>
        <begin position="777"/>
        <end position="787"/>
    </location>
</feature>
<dbReference type="Pfam" id="PF01699">
    <property type="entry name" value="Na_Ca_ex"/>
    <property type="match status" value="2"/>
</dbReference>
<reference evidence="11 12" key="1">
    <citation type="journal article" date="2016" name="Mol. Biol. Evol.">
        <title>Genome-Wide Survey of Gut Fungi (Harpellales) Reveals the First Horizontally Transferred Ubiquitin Gene from a Mosquito Host.</title>
        <authorList>
            <person name="Wang Y."/>
            <person name="White M.M."/>
            <person name="Kvist S."/>
            <person name="Moncalvo J.M."/>
        </authorList>
    </citation>
    <scope>NUCLEOTIDE SEQUENCE [LARGE SCALE GENOMIC DNA]</scope>
    <source>
        <strain evidence="11 12">ALG-7-W6</strain>
    </source>
</reference>
<feature type="region of interest" description="Disordered" evidence="8">
    <location>
        <begin position="221"/>
        <end position="247"/>
    </location>
</feature>
<dbReference type="PANTHER" id="PTHR31503:SF10">
    <property type="entry name" value="VNX1 PROTEIN"/>
    <property type="match status" value="1"/>
</dbReference>
<feature type="transmembrane region" description="Helical" evidence="9">
    <location>
        <begin position="875"/>
        <end position="893"/>
    </location>
</feature>
<evidence type="ECO:0000259" key="10">
    <source>
        <dbReference type="Pfam" id="PF01699"/>
    </source>
</evidence>
<keyword evidence="4 9" id="KW-0812">Transmembrane</keyword>
<gene>
    <name evidence="11" type="ORF">AYI68_g1578</name>
</gene>
<evidence type="ECO:0000256" key="6">
    <source>
        <dbReference type="ARBA" id="ARBA00023065"/>
    </source>
</evidence>
<feature type="compositionally biased region" description="Basic and acidic residues" evidence="8">
    <location>
        <begin position="735"/>
        <end position="746"/>
    </location>
</feature>
<dbReference type="PANTHER" id="PTHR31503">
    <property type="entry name" value="VACUOLAR CALCIUM ION TRANSPORTER"/>
    <property type="match status" value="1"/>
</dbReference>
<dbReference type="Proteomes" id="UP000187455">
    <property type="component" value="Unassembled WGS sequence"/>
</dbReference>
<dbReference type="EMBL" id="LSSL01000558">
    <property type="protein sequence ID" value="OLY84257.1"/>
    <property type="molecule type" value="Genomic_DNA"/>
</dbReference>
<comment type="similarity">
    <text evidence="2">Belongs to the Ca(2+):cation antiporter (CaCA) (TC 2.A.19) family.</text>
</comment>
<feature type="transmembrane region" description="Helical" evidence="9">
    <location>
        <begin position="411"/>
        <end position="433"/>
    </location>
</feature>
<feature type="transmembrane region" description="Helical" evidence="9">
    <location>
        <begin position="169"/>
        <end position="185"/>
    </location>
</feature>
<dbReference type="InterPro" id="IPR004713">
    <property type="entry name" value="CaH_exchang"/>
</dbReference>
<evidence type="ECO:0000256" key="1">
    <source>
        <dbReference type="ARBA" id="ARBA00004127"/>
    </source>
</evidence>
<evidence type="ECO:0000256" key="8">
    <source>
        <dbReference type="SAM" id="MobiDB-lite"/>
    </source>
</evidence>
<evidence type="ECO:0000256" key="4">
    <source>
        <dbReference type="ARBA" id="ARBA00022692"/>
    </source>
</evidence>
<sequence length="1105" mass="122493">MSGQEGHVENDKHNSSLSSDLPIKNTFPKTNLQIPSSSSNSENDINNIPSTSSYNPASSTENIIEETDYPEDSPEELYHDNSNDDHSNDYDHEDLIVDENDDVKTRQDVHLFGLPIWKPALYKKSRTVTKAAFVALHARPKSFRNLISHPVLSIILAIIPFGGLEYSRVLFQLSFYIVWPFGKVVKRIKLLEMTAPITADSSIHGESTGLSISHEHEQSLINSETSPEQASGLPDGSPSSNVNDTNNKKLKIRRGGFLGRAVFYLIFLLVVDPILLLTSGLMWLLVVTIPMGTLTFKLSRYLWRDPLSLYFKVNIDEDSQLPAPNTSFISKIFGLRTLGSKKFNNDPFSYSALNISDSPQPRPSSPDLSDGSDPSGIDTFNYIQQYPTVLFSTNDAVGLVYFKYTIDGVNIIFINMLFFALSVLILAFVVGPMTNHSFFLTRPEALFPMCLLSTVPLAYFIGQAVSSISAQSSLGLGAVINATFGSIIEVILYSLALTQGKSEIVEGALIGSFLAGMLLMPGISMIAGGIKYKEQKFNAKSAGVTATLIIMSIIAAFAPTLFYTTFGKTEMSCEMTPPGKSNSSSSDISKTIGKCVESPLRPSEDPFYLMTVRPFSYVCAVILLTSYIIGLWFTLRTHVKHIYCENETEAEKNAGLWKAIKKFVLLQNQQNSSTLDNVKSIHRDSKGSIKPKNKNQDSSKGNYLDINVHEHSDHSYNKRAGPSKLIHKHTSSTIDGKKLKTRENHDVRRRNVTRNAGRKRSMKANGEPVISDGYISDSRNNAYYSSDSLDHKSLRNRAQKGKYRKSESLKHHHSSVRDASSIQPTLKFVELPKIHAADSDDQFSSNEAALNGDSDEEDEKVGGHDAPNWSIKKSAIILCVCTFMFSLIAEVLVDTVDFVVSDFGIREKILGLTLFALVPTVTEFVNASAFAMQKNIELAIEICNAYTVQVSLLQIPILLLFSTIFNRKLDSNLISSIKSSVGAGSVSSNDLHDIYGHFRPTKIIGFILNKFGISGASVSSYNSVLVDKEIGKIIKDASTRLGREPYHYMFTLIFGRWEMISSIFSVFLLTYTLIEGKSNYFKGSILCLGYLVWIIGFVYAPEEFV</sequence>
<feature type="compositionally biased region" description="Polar residues" evidence="8">
    <location>
        <begin position="51"/>
        <end position="62"/>
    </location>
</feature>
<feature type="compositionally biased region" description="Basic residues" evidence="8">
    <location>
        <begin position="794"/>
        <end position="803"/>
    </location>
</feature>
<feature type="transmembrane region" description="Helical" evidence="9">
    <location>
        <begin position="542"/>
        <end position="562"/>
    </location>
</feature>
<feature type="compositionally biased region" description="Basic residues" evidence="8">
    <location>
        <begin position="747"/>
        <end position="762"/>
    </location>
</feature>
<keyword evidence="3" id="KW-0813">Transport</keyword>
<feature type="compositionally biased region" description="Acidic residues" evidence="8">
    <location>
        <begin position="63"/>
        <end position="75"/>
    </location>
</feature>
<evidence type="ECO:0000313" key="11">
    <source>
        <dbReference type="EMBL" id="OLY84257.1"/>
    </source>
</evidence>
<feature type="transmembrane region" description="Helical" evidence="9">
    <location>
        <begin position="1080"/>
        <end position="1100"/>
    </location>
</feature>
<feature type="compositionally biased region" description="Basic and acidic residues" evidence="8">
    <location>
        <begin position="76"/>
        <end position="92"/>
    </location>
</feature>
<feature type="transmembrane region" description="Helical" evidence="9">
    <location>
        <begin position="257"/>
        <end position="276"/>
    </location>
</feature>
<feature type="compositionally biased region" description="Low complexity" evidence="8">
    <location>
        <begin position="34"/>
        <end position="50"/>
    </location>
</feature>
<keyword evidence="6" id="KW-0406">Ion transport</keyword>
<dbReference type="GO" id="GO:0005774">
    <property type="term" value="C:vacuolar membrane"/>
    <property type="evidence" value="ECO:0007669"/>
    <property type="project" value="UniProtKB-ARBA"/>
</dbReference>
<feature type="transmembrane region" description="Helical" evidence="9">
    <location>
        <begin position="1048"/>
        <end position="1073"/>
    </location>
</feature>
<organism evidence="11 12">
    <name type="scientific">Smittium mucronatum</name>
    <dbReference type="NCBI Taxonomy" id="133383"/>
    <lineage>
        <taxon>Eukaryota</taxon>
        <taxon>Fungi</taxon>
        <taxon>Fungi incertae sedis</taxon>
        <taxon>Zoopagomycota</taxon>
        <taxon>Kickxellomycotina</taxon>
        <taxon>Harpellomycetes</taxon>
        <taxon>Harpellales</taxon>
        <taxon>Legeriomycetaceae</taxon>
        <taxon>Smittium</taxon>
    </lineage>
</organism>
<dbReference type="OrthoDB" id="16982at2759"/>
<feature type="domain" description="Sodium/calcium exchanger membrane region" evidence="10">
    <location>
        <begin position="446"/>
        <end position="585"/>
    </location>
</feature>
<evidence type="ECO:0000256" key="5">
    <source>
        <dbReference type="ARBA" id="ARBA00022989"/>
    </source>
</evidence>
<dbReference type="AlphaFoldDB" id="A0A1R0H547"/>
<feature type="transmembrane region" description="Helical" evidence="9">
    <location>
        <begin position="146"/>
        <end position="163"/>
    </location>
</feature>
<keyword evidence="7 9" id="KW-0472">Membrane</keyword>
<dbReference type="Gene3D" id="1.20.1420.30">
    <property type="entry name" value="NCX, central ion-binding region"/>
    <property type="match status" value="1"/>
</dbReference>